<feature type="transmembrane region" description="Helical" evidence="7">
    <location>
        <begin position="120"/>
        <end position="138"/>
    </location>
</feature>
<dbReference type="Proteomes" id="UP000092596">
    <property type="component" value="Chromosome"/>
</dbReference>
<keyword evidence="5 7" id="KW-1133">Transmembrane helix</keyword>
<dbReference type="KEGG" id="dva:DAD186_20990"/>
<keyword evidence="4 7" id="KW-0812">Transmembrane</keyword>
<evidence type="ECO:0000256" key="5">
    <source>
        <dbReference type="ARBA" id="ARBA00022989"/>
    </source>
</evidence>
<evidence type="ECO:0008006" key="10">
    <source>
        <dbReference type="Google" id="ProtNLM"/>
    </source>
</evidence>
<evidence type="ECO:0000256" key="4">
    <source>
        <dbReference type="ARBA" id="ARBA00022692"/>
    </source>
</evidence>
<dbReference type="EMBL" id="CP012117">
    <property type="protein sequence ID" value="ANP28649.1"/>
    <property type="molecule type" value="Genomic_DNA"/>
</dbReference>
<dbReference type="InterPro" id="IPR035906">
    <property type="entry name" value="MetI-like_sf"/>
</dbReference>
<evidence type="ECO:0000256" key="1">
    <source>
        <dbReference type="ARBA" id="ARBA00004651"/>
    </source>
</evidence>
<proteinExistence type="predicted"/>
<feature type="transmembrane region" description="Helical" evidence="7">
    <location>
        <begin position="179"/>
        <end position="197"/>
    </location>
</feature>
<dbReference type="SUPFAM" id="SSF161098">
    <property type="entry name" value="MetI-like"/>
    <property type="match status" value="2"/>
</dbReference>
<accession>A0A1B0ZL16</accession>
<dbReference type="PANTHER" id="PTHR30043:SF1">
    <property type="entry name" value="ABC TRANSPORT SYSTEM PERMEASE PROTEIN P69"/>
    <property type="match status" value="1"/>
</dbReference>
<dbReference type="PANTHER" id="PTHR30043">
    <property type="entry name" value="PHOSPHONATES TRANSPORT SYSTEM PERMEASE PROTEIN"/>
    <property type="match status" value="1"/>
</dbReference>
<dbReference type="Gene3D" id="1.10.3720.10">
    <property type="entry name" value="MetI-like"/>
    <property type="match status" value="2"/>
</dbReference>
<name>A0A1B0ZL16_9MICO</name>
<keyword evidence="6 7" id="KW-0472">Membrane</keyword>
<gene>
    <name evidence="8" type="ORF">DAD186_20990</name>
</gene>
<feature type="transmembrane region" description="Helical" evidence="7">
    <location>
        <begin position="232"/>
        <end position="261"/>
    </location>
</feature>
<organism evidence="8 9">
    <name type="scientific">Dermabacter vaginalis</name>
    <dbReference type="NCBI Taxonomy" id="1630135"/>
    <lineage>
        <taxon>Bacteria</taxon>
        <taxon>Bacillati</taxon>
        <taxon>Actinomycetota</taxon>
        <taxon>Actinomycetes</taxon>
        <taxon>Micrococcales</taxon>
        <taxon>Dermabacteraceae</taxon>
        <taxon>Dermabacter</taxon>
    </lineage>
</organism>
<dbReference type="GO" id="GO:0005886">
    <property type="term" value="C:plasma membrane"/>
    <property type="evidence" value="ECO:0007669"/>
    <property type="project" value="UniProtKB-SubCell"/>
</dbReference>
<protein>
    <recommendedName>
        <fullName evidence="10">ABC transmembrane type-1 domain-containing protein</fullName>
    </recommendedName>
</protein>
<keyword evidence="2" id="KW-0813">Transport</keyword>
<evidence type="ECO:0000313" key="9">
    <source>
        <dbReference type="Proteomes" id="UP000092596"/>
    </source>
</evidence>
<comment type="subcellular location">
    <subcellularLocation>
        <location evidence="1">Cell membrane</location>
        <topology evidence="1">Multi-pass membrane protein</topology>
    </subcellularLocation>
</comment>
<reference evidence="8 9" key="1">
    <citation type="submission" date="2015-06" db="EMBL/GenBank/DDBJ databases">
        <title>Investigation of pathophysiology for high-risk pregnancy and development of treatment modality based on it.</title>
        <authorList>
            <person name="Kim B.-C."/>
            <person name="Lim S."/>
        </authorList>
    </citation>
    <scope>NUCLEOTIDE SEQUENCE [LARGE SCALE GENOMIC DNA]</scope>
    <source>
        <strain evidence="8 9">AD1-86</strain>
    </source>
</reference>
<keyword evidence="3" id="KW-1003">Cell membrane</keyword>
<feature type="transmembrane region" description="Helical" evidence="7">
    <location>
        <begin position="150"/>
        <end position="167"/>
    </location>
</feature>
<evidence type="ECO:0000256" key="7">
    <source>
        <dbReference type="SAM" id="Phobius"/>
    </source>
</evidence>
<evidence type="ECO:0000256" key="6">
    <source>
        <dbReference type="ARBA" id="ARBA00023136"/>
    </source>
</evidence>
<evidence type="ECO:0000256" key="2">
    <source>
        <dbReference type="ARBA" id="ARBA00022448"/>
    </source>
</evidence>
<dbReference type="AlphaFoldDB" id="A0A1B0ZL16"/>
<evidence type="ECO:0000313" key="8">
    <source>
        <dbReference type="EMBL" id="ANP28649.1"/>
    </source>
</evidence>
<sequence>MIGFFGGVLMSEGWWRSRTAWITARLACALPRGVHETIWAVALLLVLGRDPLVGVLAIGIPFGAITAKVYAEIIDETSTGPSDALRLAGAGKVAAFAYGTLPRVWKDFVSYAFYRLDCSLRAAVILGMLGVGGLGFELSTAFQGLAFERMWTVMYALLLVGLACEWWSRNLRDPSRRFMLGSSMTIAVLLLLSAFHLRVNIVKLDLVRIAERAARVAEKALPPTLPSTLPQLLLDCALTVTMSIAAIAVASLLGGVMAFVATPPPVTPEGERGTLHVAREALGALARAILLLVRVTSPPVWALLLLFVLFPGPLPGALALGIYNAGVLGRLYAESLETVDRRPSLALRHAGASRLAETVYGVIPLVKGRFAAYSLYRWESDHSRKRRGWRCGRGWPRPRSRGRAHGLRLLLDAHGCPRASRALDPRGPRERLGTKSLEVGRLPSEPNAPLGVRLREPVLEPRAHGGPFVVKDRVEGGVARRAVREDPVAAHDTFEGGPKFLDCRARGVIERMRAKLDPLELLDFEHVA</sequence>
<dbReference type="STRING" id="1630135.DAD186_20990"/>
<evidence type="ECO:0000256" key="3">
    <source>
        <dbReference type="ARBA" id="ARBA00022475"/>
    </source>
</evidence>